<evidence type="ECO:0000256" key="3">
    <source>
        <dbReference type="SAM" id="Phobius"/>
    </source>
</evidence>
<accession>A0A5N6PLU4</accession>
<sequence>MSVDQTRNTTALLVIDMQVSFFLNSLSPTLDSMNHSILTNCVFQNDFILPDASMCVDGGLAIVPNVIEAVEIARRRGFLVIWVVREHDPLGRDVELFRRHLYADGKPKPTSKGSKGAELVDGLVIKQQDYKVIKTRFSAFFATHLHSFLQGAGIDSLVVVGVQTPNCIRQTVFDAVALDYKSVTVIIDATAAATPDVHSNLLYAVSANCTSFFGWYYAASAMAVLVAFTAIVYVQDHAGWKMKVKKSIFTSFVQVLVTAYKNHKVVAGPPNQWHHDHHPKDLTTTPPRDLGSDGYGLRI</sequence>
<evidence type="ECO:0000259" key="4">
    <source>
        <dbReference type="Pfam" id="PF00857"/>
    </source>
</evidence>
<dbReference type="Pfam" id="PF00857">
    <property type="entry name" value="Isochorismatase"/>
    <property type="match status" value="1"/>
</dbReference>
<dbReference type="Gene3D" id="3.40.50.850">
    <property type="entry name" value="Isochorismatase-like"/>
    <property type="match status" value="1"/>
</dbReference>
<keyword evidence="3" id="KW-1133">Transmembrane helix</keyword>
<proteinExistence type="inferred from homology"/>
<organism evidence="5 6">
    <name type="scientific">Mikania micrantha</name>
    <name type="common">bitter vine</name>
    <dbReference type="NCBI Taxonomy" id="192012"/>
    <lineage>
        <taxon>Eukaryota</taxon>
        <taxon>Viridiplantae</taxon>
        <taxon>Streptophyta</taxon>
        <taxon>Embryophyta</taxon>
        <taxon>Tracheophyta</taxon>
        <taxon>Spermatophyta</taxon>
        <taxon>Magnoliopsida</taxon>
        <taxon>eudicotyledons</taxon>
        <taxon>Gunneridae</taxon>
        <taxon>Pentapetalae</taxon>
        <taxon>asterids</taxon>
        <taxon>campanulids</taxon>
        <taxon>Asterales</taxon>
        <taxon>Asteraceae</taxon>
        <taxon>Asteroideae</taxon>
        <taxon>Heliantheae alliance</taxon>
        <taxon>Eupatorieae</taxon>
        <taxon>Mikania</taxon>
    </lineage>
</organism>
<dbReference type="Proteomes" id="UP000326396">
    <property type="component" value="Linkage Group LG11"/>
</dbReference>
<evidence type="ECO:0000256" key="2">
    <source>
        <dbReference type="SAM" id="MobiDB-lite"/>
    </source>
</evidence>
<reference evidence="5 6" key="1">
    <citation type="submission" date="2019-05" db="EMBL/GenBank/DDBJ databases">
        <title>Mikania micrantha, genome provides insights into the molecular mechanism of rapid growth.</title>
        <authorList>
            <person name="Liu B."/>
        </authorList>
    </citation>
    <scope>NUCLEOTIDE SEQUENCE [LARGE SCALE GENOMIC DNA]</scope>
    <source>
        <strain evidence="5">NLD-2019</strain>
        <tissue evidence="5">Leaf</tissue>
    </source>
</reference>
<dbReference type="InterPro" id="IPR000868">
    <property type="entry name" value="Isochorismatase-like_dom"/>
</dbReference>
<dbReference type="InterPro" id="IPR036380">
    <property type="entry name" value="Isochorismatase-like_sf"/>
</dbReference>
<evidence type="ECO:0000313" key="5">
    <source>
        <dbReference type="EMBL" id="KAD6794606.1"/>
    </source>
</evidence>
<keyword evidence="6" id="KW-1185">Reference proteome</keyword>
<dbReference type="SUPFAM" id="SSF52499">
    <property type="entry name" value="Isochorismatase-like hydrolases"/>
    <property type="match status" value="1"/>
</dbReference>
<evidence type="ECO:0000313" key="6">
    <source>
        <dbReference type="Proteomes" id="UP000326396"/>
    </source>
</evidence>
<name>A0A5N6PLU4_9ASTR</name>
<comment type="similarity">
    <text evidence="1">Belongs to the isochorismatase family.</text>
</comment>
<dbReference type="AlphaFoldDB" id="A0A5N6PLU4"/>
<comment type="caution">
    <text evidence="5">The sequence shown here is derived from an EMBL/GenBank/DDBJ whole genome shotgun (WGS) entry which is preliminary data.</text>
</comment>
<evidence type="ECO:0000256" key="1">
    <source>
        <dbReference type="ARBA" id="ARBA00006336"/>
    </source>
</evidence>
<feature type="transmembrane region" description="Helical" evidence="3">
    <location>
        <begin position="215"/>
        <end position="234"/>
    </location>
</feature>
<keyword evidence="3" id="KW-0812">Transmembrane</keyword>
<feature type="region of interest" description="Disordered" evidence="2">
    <location>
        <begin position="269"/>
        <end position="299"/>
    </location>
</feature>
<keyword evidence="3" id="KW-0472">Membrane</keyword>
<dbReference type="EMBL" id="SZYD01000003">
    <property type="protein sequence ID" value="KAD6794606.1"/>
    <property type="molecule type" value="Genomic_DNA"/>
</dbReference>
<gene>
    <name evidence="5" type="ORF">E3N88_05502</name>
</gene>
<protein>
    <recommendedName>
        <fullName evidence="4">Isochorismatase-like domain-containing protein</fullName>
    </recommendedName>
</protein>
<feature type="domain" description="Isochorismatase-like" evidence="4">
    <location>
        <begin position="10"/>
        <end position="206"/>
    </location>
</feature>
<dbReference type="OrthoDB" id="167809at2759"/>
<dbReference type="CDD" id="cd00431">
    <property type="entry name" value="cysteine_hydrolases"/>
    <property type="match status" value="1"/>
</dbReference>
<dbReference type="PANTHER" id="PTHR47044">
    <property type="entry name" value="OS02G0276400 PROTEIN"/>
    <property type="match status" value="1"/>
</dbReference>